<dbReference type="OrthoDB" id="10257471at2759"/>
<proteinExistence type="predicted"/>
<organism evidence="3 4">
    <name type="scientific">Blyttiomyces helicus</name>
    <dbReference type="NCBI Taxonomy" id="388810"/>
    <lineage>
        <taxon>Eukaryota</taxon>
        <taxon>Fungi</taxon>
        <taxon>Fungi incertae sedis</taxon>
        <taxon>Chytridiomycota</taxon>
        <taxon>Chytridiomycota incertae sedis</taxon>
        <taxon>Chytridiomycetes</taxon>
        <taxon>Chytridiomycetes incertae sedis</taxon>
        <taxon>Blyttiomyces</taxon>
    </lineage>
</organism>
<gene>
    <name evidence="3" type="ORF">BDK51DRAFT_44941</name>
</gene>
<dbReference type="AlphaFoldDB" id="A0A4P9WG85"/>
<dbReference type="PANTHER" id="PTHR13318">
    <property type="entry name" value="PARTNER OF PAIRED, ISOFORM B-RELATED"/>
    <property type="match status" value="1"/>
</dbReference>
<feature type="compositionally biased region" description="Low complexity" evidence="1">
    <location>
        <begin position="387"/>
        <end position="417"/>
    </location>
</feature>
<feature type="region of interest" description="Disordered" evidence="1">
    <location>
        <begin position="129"/>
        <end position="163"/>
    </location>
</feature>
<feature type="compositionally biased region" description="Polar residues" evidence="1">
    <location>
        <begin position="149"/>
        <end position="159"/>
    </location>
</feature>
<dbReference type="GO" id="GO:0019005">
    <property type="term" value="C:SCF ubiquitin ligase complex"/>
    <property type="evidence" value="ECO:0007669"/>
    <property type="project" value="TreeGrafter"/>
</dbReference>
<evidence type="ECO:0000313" key="4">
    <source>
        <dbReference type="Proteomes" id="UP000269721"/>
    </source>
</evidence>
<dbReference type="PANTHER" id="PTHR13318:SF190">
    <property type="entry name" value="PARTNER OF PAIRED, ISOFORM B"/>
    <property type="match status" value="1"/>
</dbReference>
<dbReference type="InterPro" id="IPR001611">
    <property type="entry name" value="Leu-rich_rpt"/>
</dbReference>
<dbReference type="InterPro" id="IPR006553">
    <property type="entry name" value="Leu-rich_rpt_Cys-con_subtyp"/>
</dbReference>
<dbReference type="Proteomes" id="UP000269721">
    <property type="component" value="Unassembled WGS sequence"/>
</dbReference>
<dbReference type="SUPFAM" id="SSF81383">
    <property type="entry name" value="F-box domain"/>
    <property type="match status" value="1"/>
</dbReference>
<dbReference type="Gene3D" id="3.80.10.10">
    <property type="entry name" value="Ribonuclease Inhibitor"/>
    <property type="match status" value="2"/>
</dbReference>
<evidence type="ECO:0000259" key="2">
    <source>
        <dbReference type="Pfam" id="PF00646"/>
    </source>
</evidence>
<dbReference type="GO" id="GO:0031146">
    <property type="term" value="P:SCF-dependent proteasomal ubiquitin-dependent protein catabolic process"/>
    <property type="evidence" value="ECO:0007669"/>
    <property type="project" value="TreeGrafter"/>
</dbReference>
<reference evidence="4" key="1">
    <citation type="journal article" date="2018" name="Nat. Microbiol.">
        <title>Leveraging single-cell genomics to expand the fungal tree of life.</title>
        <authorList>
            <person name="Ahrendt S.R."/>
            <person name="Quandt C.A."/>
            <person name="Ciobanu D."/>
            <person name="Clum A."/>
            <person name="Salamov A."/>
            <person name="Andreopoulos B."/>
            <person name="Cheng J.F."/>
            <person name="Woyke T."/>
            <person name="Pelin A."/>
            <person name="Henrissat B."/>
            <person name="Reynolds N.K."/>
            <person name="Benny G.L."/>
            <person name="Smith M.E."/>
            <person name="James T.Y."/>
            <person name="Grigoriev I.V."/>
        </authorList>
    </citation>
    <scope>NUCLEOTIDE SEQUENCE [LARGE SCALE GENOMIC DNA]</scope>
</reference>
<dbReference type="Pfam" id="PF00646">
    <property type="entry name" value="F-box"/>
    <property type="match status" value="1"/>
</dbReference>
<keyword evidence="4" id="KW-1185">Reference proteome</keyword>
<sequence length="629" mass="68061">MLAWMAFVAVRRRPGTLGAAAVRNHLGDTESSTSASSSRQPPMSFRLLKGGVRLVTRELRNCLALRPPPKRTVRFYVVNPDPPDSPLPADAICAPENHDDDDDSFVDATPCSAPGCLCVSRQNEVRAKTVHRSRAMEGRKGSGRRPPVTDQQKLPSSHFQAPEPAPPPHVFAVILSHLPPRDRVALLLVSKKWSRSVVSALYESPNLSSPTSSSFAALTSLFARPTFFPYASYVRFLHVPAPVADDMLMGDLKYVIQACPNLIGFRLERCPHVSNIILRVISEVAHALEHLELPACPISDTFVPLLVVGCPQLVSVDLVGPAGCVFGHVDGASYTNVTLSSLPIILERCKHLESLNLAAIRNHEEEWESARGRQRFGFSSSASERWPSCSRSPTRTDRTPSTSRTLSPISRTLSPMRPTSPTPYVPPPSPSNPILAAILPAPSPLTFLALSDTDAADSTIRLVALSAPHLTTALLDGCPRITDDAVALLVRHCPLLRTLDLSHTRITDLALQAIAVHSAGSDLATLRVANSPRITPGAVRLVARACPALRSLVLDGCERMVGTFVVGFAREPELVDDEGLLHYTACTLDGEGIARLAACEEPWGPVRPVLAAKRKPARLVRLRSRASSI</sequence>
<protein>
    <recommendedName>
        <fullName evidence="2">F-box domain-containing protein</fullName>
    </recommendedName>
</protein>
<dbReference type="SMART" id="SM00367">
    <property type="entry name" value="LRR_CC"/>
    <property type="match status" value="4"/>
</dbReference>
<dbReference type="Pfam" id="PF13516">
    <property type="entry name" value="LRR_6"/>
    <property type="match status" value="1"/>
</dbReference>
<name>A0A4P9WG85_9FUNG</name>
<feature type="domain" description="F-box" evidence="2">
    <location>
        <begin position="167"/>
        <end position="197"/>
    </location>
</feature>
<evidence type="ECO:0000313" key="3">
    <source>
        <dbReference type="EMBL" id="RKO90915.1"/>
    </source>
</evidence>
<dbReference type="EMBL" id="KZ995317">
    <property type="protein sequence ID" value="RKO90915.1"/>
    <property type="molecule type" value="Genomic_DNA"/>
</dbReference>
<dbReference type="InterPro" id="IPR001810">
    <property type="entry name" value="F-box_dom"/>
</dbReference>
<dbReference type="InterPro" id="IPR032675">
    <property type="entry name" value="LRR_dom_sf"/>
</dbReference>
<dbReference type="SUPFAM" id="SSF52047">
    <property type="entry name" value="RNI-like"/>
    <property type="match status" value="1"/>
</dbReference>
<evidence type="ECO:0000256" key="1">
    <source>
        <dbReference type="SAM" id="MobiDB-lite"/>
    </source>
</evidence>
<accession>A0A4P9WG85</accession>
<dbReference type="InterPro" id="IPR036047">
    <property type="entry name" value="F-box-like_dom_sf"/>
</dbReference>
<feature type="region of interest" description="Disordered" evidence="1">
    <location>
        <begin position="371"/>
        <end position="426"/>
    </location>
</feature>